<feature type="compositionally biased region" description="Basic residues" evidence="1">
    <location>
        <begin position="61"/>
        <end position="76"/>
    </location>
</feature>
<gene>
    <name evidence="2" type="ORF">PR002_g21829</name>
</gene>
<proteinExistence type="predicted"/>
<organism evidence="2 3">
    <name type="scientific">Phytophthora rubi</name>
    <dbReference type="NCBI Taxonomy" id="129364"/>
    <lineage>
        <taxon>Eukaryota</taxon>
        <taxon>Sar</taxon>
        <taxon>Stramenopiles</taxon>
        <taxon>Oomycota</taxon>
        <taxon>Peronosporomycetes</taxon>
        <taxon>Peronosporales</taxon>
        <taxon>Peronosporaceae</taxon>
        <taxon>Phytophthora</taxon>
    </lineage>
</organism>
<accession>A0A6A3J1L4</accession>
<reference evidence="2 3" key="1">
    <citation type="submission" date="2018-09" db="EMBL/GenBank/DDBJ databases">
        <title>Genomic investigation of the strawberry pathogen Phytophthora fragariae indicates pathogenicity is determined by transcriptional variation in three key races.</title>
        <authorList>
            <person name="Adams T.M."/>
            <person name="Armitage A.D."/>
            <person name="Sobczyk M.K."/>
            <person name="Bates H.J."/>
            <person name="Dunwell J.M."/>
            <person name="Nellist C.F."/>
            <person name="Harrison R.J."/>
        </authorList>
    </citation>
    <scope>NUCLEOTIDE SEQUENCE [LARGE SCALE GENOMIC DNA]</scope>
    <source>
        <strain evidence="2 3">SCRP324</strain>
    </source>
</reference>
<protein>
    <submittedName>
        <fullName evidence="2">Uncharacterized protein</fullName>
    </submittedName>
</protein>
<dbReference type="Proteomes" id="UP000435112">
    <property type="component" value="Unassembled WGS sequence"/>
</dbReference>
<name>A0A6A3J1L4_9STRA</name>
<comment type="caution">
    <text evidence="2">The sequence shown here is derived from an EMBL/GenBank/DDBJ whole genome shotgun (WGS) entry which is preliminary data.</text>
</comment>
<dbReference type="EMBL" id="QXFU01002259">
    <property type="protein sequence ID" value="KAE8988221.1"/>
    <property type="molecule type" value="Genomic_DNA"/>
</dbReference>
<dbReference type="AlphaFoldDB" id="A0A6A3J1L4"/>
<evidence type="ECO:0000313" key="3">
    <source>
        <dbReference type="Proteomes" id="UP000435112"/>
    </source>
</evidence>
<feature type="region of interest" description="Disordered" evidence="1">
    <location>
        <begin position="40"/>
        <end position="76"/>
    </location>
</feature>
<sequence length="76" mass="8348">MCIGGCPKSRVVSAVLPSICVRSSMLPTDEPRTTVTRVQGSYLTGGGTRSRGRCALAQSSRKTRGRNRTRPLWRLR</sequence>
<evidence type="ECO:0000313" key="2">
    <source>
        <dbReference type="EMBL" id="KAE8988221.1"/>
    </source>
</evidence>
<evidence type="ECO:0000256" key="1">
    <source>
        <dbReference type="SAM" id="MobiDB-lite"/>
    </source>
</evidence>